<evidence type="ECO:0000313" key="3">
    <source>
        <dbReference type="Proteomes" id="UP000244384"/>
    </source>
</evidence>
<keyword evidence="3" id="KW-1185">Reference proteome</keyword>
<accession>A0A2S0WRR7</accession>
<evidence type="ECO:0000313" key="2">
    <source>
        <dbReference type="EMBL" id="AWB93991.1"/>
    </source>
</evidence>
<name>A0A2S0WRR7_9ACTN</name>
<reference evidence="3" key="1">
    <citation type="submission" date="2018-01" db="EMBL/GenBank/DDBJ databases">
        <authorList>
            <person name="Li J."/>
        </authorList>
    </citation>
    <scope>NUCLEOTIDE SEQUENCE [LARGE SCALE GENOMIC DNA]</scope>
    <source>
        <strain evidence="3">592</strain>
    </source>
</reference>
<dbReference type="AlphaFoldDB" id="A0A2S0WRR7"/>
<dbReference type="KEGG" id="aez:C3E78_01650"/>
<evidence type="ECO:0000256" key="1">
    <source>
        <dbReference type="ARBA" id="ARBA00023002"/>
    </source>
</evidence>
<dbReference type="PANTHER" id="PTHR13847">
    <property type="entry name" value="SARCOSINE DEHYDROGENASE-RELATED"/>
    <property type="match status" value="1"/>
</dbReference>
<dbReference type="OrthoDB" id="9806452at2"/>
<sequence>MPVAADVVVIGGGVMGLSTAYHLARAGVERVVLLERGALGEGSTCKAAGGVRALFSDEINIRLGQHSLETFERFGAEFDQEIDLHQVGYLLLASDDDSLAAFERNADLMTALGLEAHTVDVAEAARLSPLISTDGLVGGLYSPRDGHCTPEAVVLGYARAARRAGVTILTGTAATGIDVEDSAVTAVRTDAGVISTPSVVCAAGAWSREVAAWAGEMLPIEPLRRQIVVTEPVEGLDPGTPFTIDFSSSFYFHGEGRGLLMGAPERSDAWGFDQSRDPDWLEDLAECMERRVPSLADIGLQSGWAGLYEMTPDHNAVIGRSDVVKGFLYAAGFSGHGFLMGPAVGEVMRDLHLGRTPFVDVSPLHASRFPAGAGRPELNIV</sequence>
<proteinExistence type="predicted"/>
<keyword evidence="1" id="KW-0560">Oxidoreductase</keyword>
<dbReference type="Gene3D" id="3.50.50.60">
    <property type="entry name" value="FAD/NAD(P)-binding domain"/>
    <property type="match status" value="1"/>
</dbReference>
<organism evidence="2 3">
    <name type="scientific">Aeromicrobium chenweiae</name>
    <dbReference type="NCBI Taxonomy" id="2079793"/>
    <lineage>
        <taxon>Bacteria</taxon>
        <taxon>Bacillati</taxon>
        <taxon>Actinomycetota</taxon>
        <taxon>Actinomycetes</taxon>
        <taxon>Propionibacteriales</taxon>
        <taxon>Nocardioidaceae</taxon>
        <taxon>Aeromicrobium</taxon>
    </lineage>
</organism>
<dbReference type="GO" id="GO:0016491">
    <property type="term" value="F:oxidoreductase activity"/>
    <property type="evidence" value="ECO:0007669"/>
    <property type="project" value="UniProtKB-KW"/>
</dbReference>
<dbReference type="Gene3D" id="3.30.9.10">
    <property type="entry name" value="D-Amino Acid Oxidase, subunit A, domain 2"/>
    <property type="match status" value="1"/>
</dbReference>
<protein>
    <submittedName>
        <fullName evidence="2">Sarcosine oxidase subunit beta</fullName>
    </submittedName>
</protein>
<dbReference type="GO" id="GO:0005737">
    <property type="term" value="C:cytoplasm"/>
    <property type="evidence" value="ECO:0007669"/>
    <property type="project" value="TreeGrafter"/>
</dbReference>
<dbReference type="SUPFAM" id="SSF51905">
    <property type="entry name" value="FAD/NAD(P)-binding domain"/>
    <property type="match status" value="1"/>
</dbReference>
<accession>A0A5F2EQV5</accession>
<gene>
    <name evidence="2" type="ORF">C3E78_01650</name>
</gene>
<dbReference type="Proteomes" id="UP000244384">
    <property type="component" value="Chromosome"/>
</dbReference>
<dbReference type="PANTHER" id="PTHR13847:SF287">
    <property type="entry name" value="FAD-DEPENDENT OXIDOREDUCTASE DOMAIN-CONTAINING PROTEIN 1"/>
    <property type="match status" value="1"/>
</dbReference>
<dbReference type="EMBL" id="CP026952">
    <property type="protein sequence ID" value="AWB93991.1"/>
    <property type="molecule type" value="Genomic_DNA"/>
</dbReference>
<dbReference type="Pfam" id="PF01266">
    <property type="entry name" value="DAO"/>
    <property type="match status" value="1"/>
</dbReference>
<dbReference type="SUPFAM" id="SSF54373">
    <property type="entry name" value="FAD-linked reductases, C-terminal domain"/>
    <property type="match status" value="1"/>
</dbReference>
<dbReference type="InterPro" id="IPR036188">
    <property type="entry name" value="FAD/NAD-bd_sf"/>
</dbReference>
<dbReference type="InterPro" id="IPR006076">
    <property type="entry name" value="FAD-dep_OxRdtase"/>
</dbReference>